<feature type="compositionally biased region" description="Polar residues" evidence="4">
    <location>
        <begin position="722"/>
        <end position="734"/>
    </location>
</feature>
<comment type="subcellular location">
    <subcellularLocation>
        <location evidence="1">Endomembrane system</location>
    </subcellularLocation>
</comment>
<dbReference type="GO" id="GO:0043813">
    <property type="term" value="F:phosphatidylinositol-3,5-bisphosphate 5-phosphatase activity"/>
    <property type="evidence" value="ECO:0007669"/>
    <property type="project" value="InterPro"/>
</dbReference>
<feature type="compositionally biased region" description="Low complexity" evidence="4">
    <location>
        <begin position="735"/>
        <end position="749"/>
    </location>
</feature>
<dbReference type="EMBL" id="JAWJWE010000041">
    <property type="protein sequence ID" value="KAK6618569.1"/>
    <property type="molecule type" value="Genomic_DNA"/>
</dbReference>
<feature type="compositionally biased region" description="Acidic residues" evidence="4">
    <location>
        <begin position="750"/>
        <end position="762"/>
    </location>
</feature>
<keyword evidence="2" id="KW-0378">Hydrolase</keyword>
<evidence type="ECO:0000313" key="6">
    <source>
        <dbReference type="EMBL" id="KAK6618569.1"/>
    </source>
</evidence>
<keyword evidence="3" id="KW-0472">Membrane</keyword>
<dbReference type="PANTHER" id="PTHR45738">
    <property type="entry name" value="POLYPHOSPHOINOSITIDE PHOSPHATASE"/>
    <property type="match status" value="1"/>
</dbReference>
<reference evidence="6 7" key="1">
    <citation type="submission" date="2023-10" db="EMBL/GenBank/DDBJ databases">
        <title>Genomes of two closely related lineages of the louse Polyplax serrata with different host specificities.</title>
        <authorList>
            <person name="Martinu J."/>
            <person name="Tarabai H."/>
            <person name="Stefka J."/>
            <person name="Hypsa V."/>
        </authorList>
    </citation>
    <scope>NUCLEOTIDE SEQUENCE [LARGE SCALE GENOMIC DNA]</scope>
    <source>
        <strain evidence="6">HR10_N</strain>
    </source>
</reference>
<feature type="compositionally biased region" description="Basic and acidic residues" evidence="4">
    <location>
        <begin position="709"/>
        <end position="721"/>
    </location>
</feature>
<dbReference type="PANTHER" id="PTHR45738:SF5">
    <property type="entry name" value="POLYPHOSPHOINOSITIDE PHOSPHATASE"/>
    <property type="match status" value="1"/>
</dbReference>
<feature type="domain" description="SAC" evidence="5">
    <location>
        <begin position="153"/>
        <end position="545"/>
    </location>
</feature>
<dbReference type="AlphaFoldDB" id="A0AAN8NRA4"/>
<gene>
    <name evidence="6" type="ORF">RUM43_012960</name>
</gene>
<dbReference type="PROSITE" id="PS50275">
    <property type="entry name" value="SAC"/>
    <property type="match status" value="1"/>
</dbReference>
<dbReference type="InterPro" id="IPR002013">
    <property type="entry name" value="SAC_dom"/>
</dbReference>
<dbReference type="InterPro" id="IPR043573">
    <property type="entry name" value="Fig4-like"/>
</dbReference>
<accession>A0AAN8NRA4</accession>
<evidence type="ECO:0000256" key="2">
    <source>
        <dbReference type="ARBA" id="ARBA00022801"/>
    </source>
</evidence>
<evidence type="ECO:0000256" key="1">
    <source>
        <dbReference type="ARBA" id="ARBA00004308"/>
    </source>
</evidence>
<sequence>MEQPKVLFHPIISFIQKMALYETKMMFYLIGSNNSISKFRVLKIDRTDPRDLVIIDDKVEYTQSEIHQLIDRIETCNKIQLKNNSAGKIVSAFGIVGFVRFLEGYYMILVTKRQKVAVIGHHSIYKIKDTAMIYIPVELRKNNPEEQKYVKMFQNIDLSSNFYFSYSYDVTHSLQMNLSPPSDFPLSAFTDNQEAKTEDSVIVGKNEKVDPKQKAQYSNREDLHFGVRSTANERFVWNLHLLKPVMSILHLDWILHIVHGFVDQCNVSVYGRSLYLTLIARRSNKYAGTRFLKRGANFEGDVANEVETEQIVYDASVSSFRNGNFSSFVQMRGSIPGHWSQDISKMVPKPQISYDLSDPYGETAGQHFNQLLKRYGSPIVILNLVKKREKKKHESVLSKEFSASIRYLNQFIPPKYGIKYVSFDMARMNKIKDENVMQRLTEIARLRIMQTGMFITRPVAQIGSNFNCRPGLPKYQTGIIRVNCVDCLDRTNTAQFALGKCALGFQLYALGVLQIPSLEFDSDCVRMLEALYEDHGDTLALQYGGSQLVHRIKTYRKTAPWTSQGNDIMQTLSRYYSNTFSDSEKQNTINLFLGLFIPDEKNPHIWETTTDYYIHHSLSMRKKQQRPYPLTQWWDPDILQFLPRSYEEMSKKSTELIAVRPEEESIDGYMDYHRPYELTFLSETFTSEISHSVRDFMPNSTTNVSPFEVRIRPGRRWEETGAKTSMKNPSLTGQSSTSSTTSSGSSASSDSDDSCSIDEELTGESQCSPGTENEGLNFEKLFPSMKEVYGVELIAPQKNLLYKRYVFMYVNSIQNVNSTNLNTKRLFQNNSIPTDDCYNTNVPKVPQKSIEKYEKYIQSEFCGASTPLTGDLKIYEAYAAQA</sequence>
<protein>
    <recommendedName>
        <fullName evidence="5">SAC domain-containing protein</fullName>
    </recommendedName>
</protein>
<name>A0AAN8NRA4_POLSC</name>
<comment type="caution">
    <text evidence="6">The sequence shown here is derived from an EMBL/GenBank/DDBJ whole genome shotgun (WGS) entry which is preliminary data.</text>
</comment>
<evidence type="ECO:0000256" key="3">
    <source>
        <dbReference type="ARBA" id="ARBA00023136"/>
    </source>
</evidence>
<evidence type="ECO:0000259" key="5">
    <source>
        <dbReference type="PROSITE" id="PS50275"/>
    </source>
</evidence>
<dbReference type="GO" id="GO:0046856">
    <property type="term" value="P:phosphatidylinositol dephosphorylation"/>
    <property type="evidence" value="ECO:0007669"/>
    <property type="project" value="InterPro"/>
</dbReference>
<dbReference type="Proteomes" id="UP001372834">
    <property type="component" value="Unassembled WGS sequence"/>
</dbReference>
<dbReference type="Pfam" id="PF02383">
    <property type="entry name" value="Syja_N"/>
    <property type="match status" value="1"/>
</dbReference>
<feature type="region of interest" description="Disordered" evidence="4">
    <location>
        <begin position="703"/>
        <end position="773"/>
    </location>
</feature>
<evidence type="ECO:0000256" key="4">
    <source>
        <dbReference type="SAM" id="MobiDB-lite"/>
    </source>
</evidence>
<proteinExistence type="predicted"/>
<evidence type="ECO:0000313" key="7">
    <source>
        <dbReference type="Proteomes" id="UP001372834"/>
    </source>
</evidence>
<organism evidence="6 7">
    <name type="scientific">Polyplax serrata</name>
    <name type="common">Common mouse louse</name>
    <dbReference type="NCBI Taxonomy" id="468196"/>
    <lineage>
        <taxon>Eukaryota</taxon>
        <taxon>Metazoa</taxon>
        <taxon>Ecdysozoa</taxon>
        <taxon>Arthropoda</taxon>
        <taxon>Hexapoda</taxon>
        <taxon>Insecta</taxon>
        <taxon>Pterygota</taxon>
        <taxon>Neoptera</taxon>
        <taxon>Paraneoptera</taxon>
        <taxon>Psocodea</taxon>
        <taxon>Troctomorpha</taxon>
        <taxon>Phthiraptera</taxon>
        <taxon>Anoplura</taxon>
        <taxon>Polyplacidae</taxon>
        <taxon>Polyplax</taxon>
    </lineage>
</organism>
<dbReference type="GO" id="GO:0012505">
    <property type="term" value="C:endomembrane system"/>
    <property type="evidence" value="ECO:0007669"/>
    <property type="project" value="UniProtKB-SubCell"/>
</dbReference>